<dbReference type="EMBL" id="LR881104">
    <property type="protein sequence ID" value="CAD5236293.1"/>
    <property type="molecule type" value="Genomic_DNA"/>
</dbReference>
<accession>A0A7R8MJR6</accession>
<proteinExistence type="predicted"/>
<evidence type="ECO:0000313" key="1">
    <source>
        <dbReference type="EMBL" id="CAD5236293.1"/>
    </source>
</evidence>
<keyword evidence="2" id="KW-1185">Reference proteome</keyword>
<dbReference type="Proteomes" id="UP000596247">
    <property type="component" value="Chromosome"/>
</dbReference>
<sequence>MDLDGVEIEDVFNQEDGVEEIPAEIDMSELTRLGIPPGYWGLRTLTPHPPEKSFPYIRFFKEGKHSTGKRSKTKSKRRK</sequence>
<gene>
    <name evidence="1" type="ORF">LLCLJKAH_00304</name>
</gene>
<reference evidence="1 2" key="1">
    <citation type="submission" date="2020-09" db="EMBL/GenBank/DDBJ databases">
        <authorList>
            <person name="Jameson E."/>
        </authorList>
    </citation>
    <scope>NUCLEOTIDE SEQUENCE [LARGE SCALE GENOMIC DNA]</scope>
</reference>
<evidence type="ECO:0000313" key="2">
    <source>
        <dbReference type="Proteomes" id="UP000596247"/>
    </source>
</evidence>
<protein>
    <submittedName>
        <fullName evidence="1">Uncharacterized protein</fullName>
    </submittedName>
</protein>
<name>A0A7R8MJR6_9CAUD</name>
<organism evidence="1 2">
    <name type="scientific">Klebsiella phage vB_KvM-Eowyn</name>
    <dbReference type="NCBI Taxonomy" id="2762819"/>
    <lineage>
        <taxon>Viruses</taxon>
        <taxon>Duplodnaviria</taxon>
        <taxon>Heunggongvirae</taxon>
        <taxon>Uroviricota</taxon>
        <taxon>Caudoviricetes</taxon>
        <taxon>Chimalliviridae</taxon>
        <taxon>Eowynvirus</taxon>
        <taxon>Eowynvirus eowyn</taxon>
    </lineage>
</organism>